<evidence type="ECO:0000259" key="1">
    <source>
        <dbReference type="Pfam" id="PF09834"/>
    </source>
</evidence>
<protein>
    <recommendedName>
        <fullName evidence="1">DUF2061 domain-containing protein</fullName>
    </recommendedName>
</protein>
<dbReference type="Proteomes" id="UP001156836">
    <property type="component" value="Unassembled WGS sequence"/>
</dbReference>
<sequence>MLAVLNEINPVNKESIMVKACEVSSGVALHLVVGFSVTYAMTGSIAAGGLVALVEPLCMVVAHHFHDKVWHGIKARRQPQPQTVAA</sequence>
<comment type="caution">
    <text evidence="2">The sequence shown here is derived from an EMBL/GenBank/DDBJ whole genome shotgun (WGS) entry which is preliminary data.</text>
</comment>
<name>A0ABQ6BR08_9NEIS</name>
<organism evidence="2 3">
    <name type="scientific">Chitiniphilus shinanonensis</name>
    <dbReference type="NCBI Taxonomy" id="553088"/>
    <lineage>
        <taxon>Bacteria</taxon>
        <taxon>Pseudomonadati</taxon>
        <taxon>Pseudomonadota</taxon>
        <taxon>Betaproteobacteria</taxon>
        <taxon>Neisseriales</taxon>
        <taxon>Chitinibacteraceae</taxon>
        <taxon>Chitiniphilus</taxon>
    </lineage>
</organism>
<evidence type="ECO:0000313" key="2">
    <source>
        <dbReference type="EMBL" id="GLS04440.1"/>
    </source>
</evidence>
<dbReference type="EMBL" id="BSOZ01000018">
    <property type="protein sequence ID" value="GLS04440.1"/>
    <property type="molecule type" value="Genomic_DNA"/>
</dbReference>
<keyword evidence="3" id="KW-1185">Reference proteome</keyword>
<dbReference type="InterPro" id="IPR018638">
    <property type="entry name" value="DUF2061_membrane"/>
</dbReference>
<proteinExistence type="predicted"/>
<dbReference type="Pfam" id="PF09834">
    <property type="entry name" value="DUF2061"/>
    <property type="match status" value="1"/>
</dbReference>
<reference evidence="3" key="1">
    <citation type="journal article" date="2019" name="Int. J. Syst. Evol. Microbiol.">
        <title>The Global Catalogue of Microorganisms (GCM) 10K type strain sequencing project: providing services to taxonomists for standard genome sequencing and annotation.</title>
        <authorList>
            <consortium name="The Broad Institute Genomics Platform"/>
            <consortium name="The Broad Institute Genome Sequencing Center for Infectious Disease"/>
            <person name="Wu L."/>
            <person name="Ma J."/>
        </authorList>
    </citation>
    <scope>NUCLEOTIDE SEQUENCE [LARGE SCALE GENOMIC DNA]</scope>
    <source>
        <strain evidence="3">NBRC 104970</strain>
    </source>
</reference>
<feature type="domain" description="DUF2061" evidence="1">
    <location>
        <begin position="28"/>
        <end position="71"/>
    </location>
</feature>
<gene>
    <name evidence="2" type="ORF">GCM10007860_15870</name>
</gene>
<evidence type="ECO:0000313" key="3">
    <source>
        <dbReference type="Proteomes" id="UP001156836"/>
    </source>
</evidence>
<accession>A0ABQ6BR08</accession>